<dbReference type="EC" id="2.7.11.1" evidence="19"/>
<evidence type="ECO:0000256" key="11">
    <source>
        <dbReference type="ARBA" id="ARBA00022840"/>
    </source>
</evidence>
<accession>A0A922G454</accession>
<evidence type="ECO:0000256" key="8">
    <source>
        <dbReference type="ARBA" id="ARBA00022734"/>
    </source>
</evidence>
<evidence type="ECO:0000256" key="17">
    <source>
        <dbReference type="ARBA" id="ARBA00047899"/>
    </source>
</evidence>
<evidence type="ECO:0000313" key="25">
    <source>
        <dbReference type="EMBL" id="KAG6733741.1"/>
    </source>
</evidence>
<dbReference type="CDD" id="cd14066">
    <property type="entry name" value="STKc_IRAK"/>
    <property type="match status" value="1"/>
</dbReference>
<dbReference type="InterPro" id="IPR001245">
    <property type="entry name" value="Ser-Thr/Tyr_kinase_cat_dom"/>
</dbReference>
<keyword evidence="6 20" id="KW-0812">Transmembrane</keyword>
<protein>
    <recommendedName>
        <fullName evidence="19">Receptor-like serine/threonine-protein kinase</fullName>
        <ecNumber evidence="19">2.7.11.1</ecNumber>
    </recommendedName>
</protein>
<evidence type="ECO:0000313" key="26">
    <source>
        <dbReference type="Proteomes" id="UP000811246"/>
    </source>
</evidence>
<keyword evidence="2" id="KW-1003">Cell membrane</keyword>
<dbReference type="FunFam" id="3.30.200.20:FF:000330">
    <property type="entry name" value="G-type lectin S-receptor-like serine/threonine-protein kinase At4g03230"/>
    <property type="match status" value="1"/>
</dbReference>
<dbReference type="CDD" id="cd01098">
    <property type="entry name" value="PAN_AP_plant"/>
    <property type="match status" value="1"/>
</dbReference>
<evidence type="ECO:0000256" key="20">
    <source>
        <dbReference type="SAM" id="Phobius"/>
    </source>
</evidence>
<feature type="chain" id="PRO_5037827069" description="Receptor-like serine/threonine-protein kinase" evidence="21">
    <location>
        <begin position="26"/>
        <end position="802"/>
    </location>
</feature>
<dbReference type="Pfam" id="PF08276">
    <property type="entry name" value="PAN_2"/>
    <property type="match status" value="1"/>
</dbReference>
<dbReference type="InterPro" id="IPR000719">
    <property type="entry name" value="Prot_kinase_dom"/>
</dbReference>
<name>A0A922G454_CARIL</name>
<dbReference type="PROSITE" id="PS50927">
    <property type="entry name" value="BULB_LECTIN"/>
    <property type="match status" value="1"/>
</dbReference>
<dbReference type="GO" id="GO:0005886">
    <property type="term" value="C:plasma membrane"/>
    <property type="evidence" value="ECO:0007669"/>
    <property type="project" value="UniProtKB-SubCell"/>
</dbReference>
<reference evidence="25" key="1">
    <citation type="submission" date="2021-01" db="EMBL/GenBank/DDBJ databases">
        <authorList>
            <person name="Lovell J.T."/>
            <person name="Bentley N."/>
            <person name="Bhattarai G."/>
            <person name="Jenkins J.W."/>
            <person name="Sreedasyam A."/>
            <person name="Alarcon Y."/>
            <person name="Bock C."/>
            <person name="Boston L."/>
            <person name="Carlson J."/>
            <person name="Cervantes K."/>
            <person name="Clermont K."/>
            <person name="Krom N."/>
            <person name="Kubenka K."/>
            <person name="Mamidi S."/>
            <person name="Mattison C."/>
            <person name="Monteros M."/>
            <person name="Pisani C."/>
            <person name="Plott C."/>
            <person name="Rajasekar S."/>
            <person name="Rhein H.S."/>
            <person name="Rohla C."/>
            <person name="Song M."/>
            <person name="Hilaire R.S."/>
            <person name="Shu S."/>
            <person name="Wells L."/>
            <person name="Wang X."/>
            <person name="Webber J."/>
            <person name="Heerema R.J."/>
            <person name="Klein P."/>
            <person name="Conner P."/>
            <person name="Grauke L."/>
            <person name="Grimwood J."/>
            <person name="Schmutz J."/>
            <person name="Randall J.J."/>
        </authorList>
    </citation>
    <scope>NUCLEOTIDE SEQUENCE</scope>
    <source>
        <tissue evidence="25">Leaf</tissue>
    </source>
</reference>
<proteinExistence type="inferred from homology"/>
<sequence>MPTKGRDFIIFLSLFYFFLIRHGHSDTDVLAQGQKLRDGEHLVSADETFRLEFFSPGTSRNRYVGILYNIADDTDRVEFVANKKVVWVANRDNPVADNSGVLMVDESGRLIISHSGGSNILVSNFVEAAKNASAMLLDSGNFVLRELYSDGSLSEQILWQSFDYPTDTILPGMKLGVKMKTMEIWALTSWISENSPAKGSFTLTTGYNMDNASQLIIWREGNLYWTSGNWQNGHFEFLRFNSSIYNFSCVSNEDERYFVYSSYNNRSISGFMIDPIGEIQEISGQAPFGDGAGACSYKYSPGCIKQQFPDCRKPNNRFERRKGVMSGEGFHFNGNYNLSLFDCQVECLNNCSCIAYAYTDYNQTSCTIWIKGVNFKESNYSYSREIYVLTPEKAKRWIWLVGLLSSGTGFVILMVLYLLYNFIQRKSREKGEGEAEQEILLYELEASSSSTTQAIDPRKRKKLAVGRKKGGMLQFFSFESISTATSNFATSSKLGEGGYGPVYKGILPDGQEVAIKRLSRNSRQGVEEFKNELMLIAKLQHTNLVRLVGCCIQREEKMLIYEYMCNKSLDFFLFDPMKKNLLDWTKRFNIIQGIAQGLLYLHQFSRLKIVHRDLKASNILLDAEMNPKISDFGMARIFGKDESEAMTKRVVGTHGYMSPEYVLRGTFSAKSDVFSLGVLLLEIVSGKRNNSFCHPEKGSSLVGYVLELWNEGRCLEIADPAILGNSRDAKEVLRCIHVGLLCVQDSPTDRPSMSDVASMLTNYSVSLPPPKQSAFYINMSLPESKLENFNSNNASISEMEAR</sequence>
<dbReference type="Pfam" id="PF01453">
    <property type="entry name" value="B_lectin"/>
    <property type="match status" value="1"/>
</dbReference>
<keyword evidence="13 20" id="KW-0472">Membrane</keyword>
<evidence type="ECO:0000256" key="19">
    <source>
        <dbReference type="PIRNR" id="PIRNR000641"/>
    </source>
</evidence>
<evidence type="ECO:0000256" key="15">
    <source>
        <dbReference type="ARBA" id="ARBA00023170"/>
    </source>
</evidence>
<evidence type="ECO:0000256" key="4">
    <source>
        <dbReference type="ARBA" id="ARBA00022553"/>
    </source>
</evidence>
<evidence type="ECO:0000259" key="24">
    <source>
        <dbReference type="PROSITE" id="PS50948"/>
    </source>
</evidence>
<dbReference type="Proteomes" id="UP000811246">
    <property type="component" value="Chromosome 1"/>
</dbReference>
<keyword evidence="5 19" id="KW-0808">Transferase</keyword>
<evidence type="ECO:0000256" key="10">
    <source>
        <dbReference type="ARBA" id="ARBA00022777"/>
    </source>
</evidence>
<evidence type="ECO:0000256" key="21">
    <source>
        <dbReference type="SAM" id="SignalP"/>
    </source>
</evidence>
<dbReference type="PROSITE" id="PS50011">
    <property type="entry name" value="PROTEIN_KINASE_DOM"/>
    <property type="match status" value="1"/>
</dbReference>
<keyword evidence="4" id="KW-0597">Phosphoprotein</keyword>
<evidence type="ECO:0000259" key="22">
    <source>
        <dbReference type="PROSITE" id="PS50011"/>
    </source>
</evidence>
<dbReference type="AlphaFoldDB" id="A0A922G454"/>
<comment type="caution">
    <text evidence="25">The sequence shown here is derived from an EMBL/GenBank/DDBJ whole genome shotgun (WGS) entry which is preliminary data.</text>
</comment>
<keyword evidence="11 19" id="KW-0067">ATP-binding</keyword>
<dbReference type="FunFam" id="2.90.10.10:FF:000009">
    <property type="entry name" value="Receptor-like serine/threonine-protein kinase SD1-8"/>
    <property type="match status" value="1"/>
</dbReference>
<keyword evidence="8" id="KW-0430">Lectin</keyword>
<evidence type="ECO:0000259" key="23">
    <source>
        <dbReference type="PROSITE" id="PS50927"/>
    </source>
</evidence>
<evidence type="ECO:0000256" key="12">
    <source>
        <dbReference type="ARBA" id="ARBA00022989"/>
    </source>
</evidence>
<keyword evidence="14" id="KW-1015">Disulfide bond</keyword>
<dbReference type="GO" id="GO:0005524">
    <property type="term" value="F:ATP binding"/>
    <property type="evidence" value="ECO:0007669"/>
    <property type="project" value="UniProtKB-KW"/>
</dbReference>
<keyword evidence="16" id="KW-0325">Glycoprotein</keyword>
<dbReference type="PANTHER" id="PTHR27002:SF1107">
    <property type="entry name" value="RECEPTOR-LIKE SERINE_THREONINE-PROTEIN KINASE"/>
    <property type="match status" value="1"/>
</dbReference>
<keyword evidence="7 21" id="KW-0732">Signal</keyword>
<evidence type="ECO:0000256" key="18">
    <source>
        <dbReference type="ARBA" id="ARBA00048679"/>
    </source>
</evidence>
<evidence type="ECO:0000256" key="3">
    <source>
        <dbReference type="ARBA" id="ARBA00022527"/>
    </source>
</evidence>
<dbReference type="InterPro" id="IPR001480">
    <property type="entry name" value="Bulb-type_lectin_dom"/>
</dbReference>
<keyword evidence="9 19" id="KW-0547">Nucleotide-binding</keyword>
<evidence type="ECO:0000256" key="2">
    <source>
        <dbReference type="ARBA" id="ARBA00022475"/>
    </source>
</evidence>
<gene>
    <name evidence="25" type="ORF">I3842_01G239400</name>
</gene>
<dbReference type="EMBL" id="CM031825">
    <property type="protein sequence ID" value="KAG6733741.1"/>
    <property type="molecule type" value="Genomic_DNA"/>
</dbReference>
<dbReference type="PROSITE" id="PS00108">
    <property type="entry name" value="PROTEIN_KINASE_ST"/>
    <property type="match status" value="1"/>
</dbReference>
<dbReference type="SMART" id="SM00220">
    <property type="entry name" value="S_TKc"/>
    <property type="match status" value="1"/>
</dbReference>
<dbReference type="SMART" id="SM00108">
    <property type="entry name" value="B_lectin"/>
    <property type="match status" value="1"/>
</dbReference>
<evidence type="ECO:0000256" key="9">
    <source>
        <dbReference type="ARBA" id="ARBA00022741"/>
    </source>
</evidence>
<evidence type="ECO:0000256" key="14">
    <source>
        <dbReference type="ARBA" id="ARBA00023157"/>
    </source>
</evidence>
<evidence type="ECO:0000256" key="7">
    <source>
        <dbReference type="ARBA" id="ARBA00022729"/>
    </source>
</evidence>
<feature type="domain" description="Bulb-type lectin" evidence="23">
    <location>
        <begin position="27"/>
        <end position="157"/>
    </location>
</feature>
<evidence type="ECO:0000256" key="13">
    <source>
        <dbReference type="ARBA" id="ARBA00023136"/>
    </source>
</evidence>
<keyword evidence="15" id="KW-0675">Receptor</keyword>
<dbReference type="PIRSF" id="PIRSF000641">
    <property type="entry name" value="SRK"/>
    <property type="match status" value="1"/>
</dbReference>
<keyword evidence="12 20" id="KW-1133">Transmembrane helix</keyword>
<organism evidence="25 26">
    <name type="scientific">Carya illinoinensis</name>
    <name type="common">Pecan</name>
    <dbReference type="NCBI Taxonomy" id="32201"/>
    <lineage>
        <taxon>Eukaryota</taxon>
        <taxon>Viridiplantae</taxon>
        <taxon>Streptophyta</taxon>
        <taxon>Embryophyta</taxon>
        <taxon>Tracheophyta</taxon>
        <taxon>Spermatophyta</taxon>
        <taxon>Magnoliopsida</taxon>
        <taxon>eudicotyledons</taxon>
        <taxon>Gunneridae</taxon>
        <taxon>Pentapetalae</taxon>
        <taxon>rosids</taxon>
        <taxon>fabids</taxon>
        <taxon>Fagales</taxon>
        <taxon>Juglandaceae</taxon>
        <taxon>Carya</taxon>
    </lineage>
</organism>
<dbReference type="FunFam" id="1.10.510.10:FF:000060">
    <property type="entry name" value="G-type lectin S-receptor-like serine/threonine-protein kinase"/>
    <property type="match status" value="1"/>
</dbReference>
<keyword evidence="10 19" id="KW-0418">Kinase</keyword>
<feature type="transmembrane region" description="Helical" evidence="20">
    <location>
        <begin position="397"/>
        <end position="420"/>
    </location>
</feature>
<comment type="similarity">
    <text evidence="19">Belongs to the protein kinase superfamily. Ser/Thr protein kinase family.</text>
</comment>
<dbReference type="PROSITE" id="PS50948">
    <property type="entry name" value="PAN"/>
    <property type="match status" value="1"/>
</dbReference>
<dbReference type="InterPro" id="IPR003609">
    <property type="entry name" value="Pan_app"/>
</dbReference>
<dbReference type="CDD" id="cd00028">
    <property type="entry name" value="B_lectin"/>
    <property type="match status" value="1"/>
</dbReference>
<evidence type="ECO:0000256" key="16">
    <source>
        <dbReference type="ARBA" id="ARBA00023180"/>
    </source>
</evidence>
<feature type="domain" description="Apple" evidence="24">
    <location>
        <begin position="311"/>
        <end position="386"/>
    </location>
</feature>
<keyword evidence="3 19" id="KW-0723">Serine/threonine-protein kinase</keyword>
<dbReference type="InterPro" id="IPR008271">
    <property type="entry name" value="Ser/Thr_kinase_AS"/>
</dbReference>
<dbReference type="Pfam" id="PF07714">
    <property type="entry name" value="PK_Tyr_Ser-Thr"/>
    <property type="match status" value="1"/>
</dbReference>
<feature type="domain" description="Protein kinase" evidence="22">
    <location>
        <begin position="488"/>
        <end position="776"/>
    </location>
</feature>
<comment type="catalytic activity">
    <reaction evidence="18 19">
        <text>L-seryl-[protein] + ATP = O-phospho-L-seryl-[protein] + ADP + H(+)</text>
        <dbReference type="Rhea" id="RHEA:17989"/>
        <dbReference type="Rhea" id="RHEA-COMP:9863"/>
        <dbReference type="Rhea" id="RHEA-COMP:11604"/>
        <dbReference type="ChEBI" id="CHEBI:15378"/>
        <dbReference type="ChEBI" id="CHEBI:29999"/>
        <dbReference type="ChEBI" id="CHEBI:30616"/>
        <dbReference type="ChEBI" id="CHEBI:83421"/>
        <dbReference type="ChEBI" id="CHEBI:456216"/>
        <dbReference type="EC" id="2.7.11.1"/>
    </reaction>
</comment>
<dbReference type="GO" id="GO:0030246">
    <property type="term" value="F:carbohydrate binding"/>
    <property type="evidence" value="ECO:0007669"/>
    <property type="project" value="UniProtKB-KW"/>
</dbReference>
<evidence type="ECO:0000256" key="1">
    <source>
        <dbReference type="ARBA" id="ARBA00004251"/>
    </source>
</evidence>
<comment type="subcellular location">
    <subcellularLocation>
        <location evidence="1">Cell membrane</location>
        <topology evidence="1">Single-pass type I membrane protein</topology>
    </subcellularLocation>
</comment>
<comment type="catalytic activity">
    <reaction evidence="17 19">
        <text>L-threonyl-[protein] + ATP = O-phospho-L-threonyl-[protein] + ADP + H(+)</text>
        <dbReference type="Rhea" id="RHEA:46608"/>
        <dbReference type="Rhea" id="RHEA-COMP:11060"/>
        <dbReference type="Rhea" id="RHEA-COMP:11605"/>
        <dbReference type="ChEBI" id="CHEBI:15378"/>
        <dbReference type="ChEBI" id="CHEBI:30013"/>
        <dbReference type="ChEBI" id="CHEBI:30616"/>
        <dbReference type="ChEBI" id="CHEBI:61977"/>
        <dbReference type="ChEBI" id="CHEBI:456216"/>
        <dbReference type="EC" id="2.7.11.1"/>
    </reaction>
</comment>
<dbReference type="InterPro" id="IPR024171">
    <property type="entry name" value="SRK-like_kinase"/>
</dbReference>
<evidence type="ECO:0000256" key="6">
    <source>
        <dbReference type="ARBA" id="ARBA00022692"/>
    </source>
</evidence>
<dbReference type="PANTHER" id="PTHR27002">
    <property type="entry name" value="RECEPTOR-LIKE SERINE/THREONINE-PROTEIN KINASE SD1-8"/>
    <property type="match status" value="1"/>
</dbReference>
<feature type="signal peptide" evidence="21">
    <location>
        <begin position="1"/>
        <end position="25"/>
    </location>
</feature>
<evidence type="ECO:0000256" key="5">
    <source>
        <dbReference type="ARBA" id="ARBA00022679"/>
    </source>
</evidence>
<dbReference type="GO" id="GO:0004674">
    <property type="term" value="F:protein serine/threonine kinase activity"/>
    <property type="evidence" value="ECO:0007669"/>
    <property type="project" value="UniProtKB-KW"/>
</dbReference>